<dbReference type="Gene3D" id="3.40.50.620">
    <property type="entry name" value="HUPs"/>
    <property type="match status" value="1"/>
</dbReference>
<evidence type="ECO:0000313" key="13">
    <source>
        <dbReference type="EMBL" id="KAJ3135050.1"/>
    </source>
</evidence>
<evidence type="ECO:0000259" key="12">
    <source>
        <dbReference type="Pfam" id="PF22421"/>
    </source>
</evidence>
<evidence type="ECO:0000256" key="9">
    <source>
        <dbReference type="ARBA" id="ARBA00048248"/>
    </source>
</evidence>
<dbReference type="InterPro" id="IPR054608">
    <property type="entry name" value="SYY-like_C"/>
</dbReference>
<dbReference type="CDD" id="cd00165">
    <property type="entry name" value="S4"/>
    <property type="match status" value="1"/>
</dbReference>
<evidence type="ECO:0000256" key="3">
    <source>
        <dbReference type="ARBA" id="ARBA00022741"/>
    </source>
</evidence>
<dbReference type="InterPro" id="IPR002305">
    <property type="entry name" value="aa-tRNA-synth_Ic"/>
</dbReference>
<evidence type="ECO:0000256" key="7">
    <source>
        <dbReference type="ARBA" id="ARBA00023146"/>
    </source>
</evidence>
<dbReference type="GO" id="GO:0004831">
    <property type="term" value="F:tyrosine-tRNA ligase activity"/>
    <property type="evidence" value="ECO:0007669"/>
    <property type="project" value="UniProtKB-EC"/>
</dbReference>
<keyword evidence="14" id="KW-1185">Reference proteome</keyword>
<dbReference type="PROSITE" id="PS00178">
    <property type="entry name" value="AA_TRNA_LIGASE_I"/>
    <property type="match status" value="1"/>
</dbReference>
<keyword evidence="4 11" id="KW-0067">ATP-binding</keyword>
<evidence type="ECO:0000256" key="6">
    <source>
        <dbReference type="ARBA" id="ARBA00022917"/>
    </source>
</evidence>
<dbReference type="EC" id="6.1.1.1" evidence="1 11"/>
<dbReference type="PANTHER" id="PTHR11766:SF0">
    <property type="entry name" value="TYROSINE--TRNA LIGASE, MITOCHONDRIAL"/>
    <property type="match status" value="1"/>
</dbReference>
<reference evidence="13" key="1">
    <citation type="submission" date="2020-05" db="EMBL/GenBank/DDBJ databases">
        <title>Phylogenomic resolution of chytrid fungi.</title>
        <authorList>
            <person name="Stajich J.E."/>
            <person name="Amses K."/>
            <person name="Simmons R."/>
            <person name="Seto K."/>
            <person name="Myers J."/>
            <person name="Bonds A."/>
            <person name="Quandt C.A."/>
            <person name="Barry K."/>
            <person name="Liu P."/>
            <person name="Grigoriev I."/>
            <person name="Longcore J.E."/>
            <person name="James T.Y."/>
        </authorList>
    </citation>
    <scope>NUCLEOTIDE SEQUENCE</scope>
    <source>
        <strain evidence="13">JEL0513</strain>
    </source>
</reference>
<evidence type="ECO:0000256" key="5">
    <source>
        <dbReference type="ARBA" id="ARBA00022884"/>
    </source>
</evidence>
<dbReference type="HAMAP" id="MF_02006">
    <property type="entry name" value="Tyr_tRNA_synth_type1"/>
    <property type="match status" value="1"/>
</dbReference>
<dbReference type="InterPro" id="IPR014729">
    <property type="entry name" value="Rossmann-like_a/b/a_fold"/>
</dbReference>
<dbReference type="InterPro" id="IPR036986">
    <property type="entry name" value="S4_RNA-bd_sf"/>
</dbReference>
<organism evidence="13 14">
    <name type="scientific">Physocladia obscura</name>
    <dbReference type="NCBI Taxonomy" id="109957"/>
    <lineage>
        <taxon>Eukaryota</taxon>
        <taxon>Fungi</taxon>
        <taxon>Fungi incertae sedis</taxon>
        <taxon>Chytridiomycota</taxon>
        <taxon>Chytridiomycota incertae sedis</taxon>
        <taxon>Chytridiomycetes</taxon>
        <taxon>Chytridiales</taxon>
        <taxon>Chytriomycetaceae</taxon>
        <taxon>Physocladia</taxon>
    </lineage>
</organism>
<dbReference type="GO" id="GO:0005739">
    <property type="term" value="C:mitochondrion"/>
    <property type="evidence" value="ECO:0007669"/>
    <property type="project" value="TreeGrafter"/>
</dbReference>
<dbReference type="InterPro" id="IPR002307">
    <property type="entry name" value="Tyr-tRNA-ligase"/>
</dbReference>
<dbReference type="PANTHER" id="PTHR11766">
    <property type="entry name" value="TYROSYL-TRNA SYNTHETASE"/>
    <property type="match status" value="1"/>
</dbReference>
<dbReference type="SUPFAM" id="SSF52374">
    <property type="entry name" value="Nucleotidylyl transferase"/>
    <property type="match status" value="1"/>
</dbReference>
<dbReference type="Gene3D" id="1.10.240.10">
    <property type="entry name" value="Tyrosyl-Transfer RNA Synthetase"/>
    <property type="match status" value="1"/>
</dbReference>
<evidence type="ECO:0000256" key="11">
    <source>
        <dbReference type="RuleBase" id="RU361234"/>
    </source>
</evidence>
<comment type="catalytic activity">
    <reaction evidence="9 11">
        <text>tRNA(Tyr) + L-tyrosine + ATP = L-tyrosyl-tRNA(Tyr) + AMP + diphosphate + H(+)</text>
        <dbReference type="Rhea" id="RHEA:10220"/>
        <dbReference type="Rhea" id="RHEA-COMP:9706"/>
        <dbReference type="Rhea" id="RHEA-COMP:9707"/>
        <dbReference type="ChEBI" id="CHEBI:15378"/>
        <dbReference type="ChEBI" id="CHEBI:30616"/>
        <dbReference type="ChEBI" id="CHEBI:33019"/>
        <dbReference type="ChEBI" id="CHEBI:58315"/>
        <dbReference type="ChEBI" id="CHEBI:78442"/>
        <dbReference type="ChEBI" id="CHEBI:78536"/>
        <dbReference type="ChEBI" id="CHEBI:456215"/>
        <dbReference type="EC" id="6.1.1.1"/>
    </reaction>
</comment>
<dbReference type="InterPro" id="IPR024107">
    <property type="entry name" value="Tyr-tRNA-ligase_bac_1"/>
</dbReference>
<protein>
    <recommendedName>
        <fullName evidence="1 11">Tyrosine--tRNA ligase</fullName>
        <ecNumber evidence="1 11">6.1.1.1</ecNumber>
    </recommendedName>
    <alternativeName>
        <fullName evidence="8 11">Tyrosyl-tRNA synthetase</fullName>
    </alternativeName>
</protein>
<dbReference type="EMBL" id="JADGJH010000174">
    <property type="protein sequence ID" value="KAJ3135050.1"/>
    <property type="molecule type" value="Genomic_DNA"/>
</dbReference>
<evidence type="ECO:0000256" key="10">
    <source>
        <dbReference type="PROSITE-ProRule" id="PRU00182"/>
    </source>
</evidence>
<dbReference type="NCBIfam" id="TIGR00234">
    <property type="entry name" value="tyrS"/>
    <property type="match status" value="1"/>
</dbReference>
<dbReference type="CDD" id="cd00805">
    <property type="entry name" value="TyrRS_core"/>
    <property type="match status" value="1"/>
</dbReference>
<evidence type="ECO:0000256" key="2">
    <source>
        <dbReference type="ARBA" id="ARBA00022598"/>
    </source>
</evidence>
<dbReference type="GO" id="GO:0003723">
    <property type="term" value="F:RNA binding"/>
    <property type="evidence" value="ECO:0007669"/>
    <property type="project" value="UniProtKB-KW"/>
</dbReference>
<gene>
    <name evidence="13" type="primary">MSY1</name>
    <name evidence="13" type="ORF">HK100_003066</name>
</gene>
<comment type="similarity">
    <text evidence="11">Belongs to the class-I aminoacyl-tRNA synthetase family.</text>
</comment>
<dbReference type="SUPFAM" id="SSF55174">
    <property type="entry name" value="Alpha-L RNA-binding motif"/>
    <property type="match status" value="1"/>
</dbReference>
<dbReference type="PRINTS" id="PR01040">
    <property type="entry name" value="TRNASYNTHTYR"/>
</dbReference>
<evidence type="ECO:0000313" key="14">
    <source>
        <dbReference type="Proteomes" id="UP001211907"/>
    </source>
</evidence>
<dbReference type="InterPro" id="IPR001412">
    <property type="entry name" value="aa-tRNA-synth_I_CS"/>
</dbReference>
<sequence length="469" mass="51157">MKLSRYLSSTTSTIKKDVIAVLQQRGLVAQITRPSLGAHLARSKTAVYVGFDPTAKSLHVGNLLSMIALIHFARAGHIPVALIGGATGTIGDPSGRSIERIPLDHSTISTNVSAISKQVERILSNASESAATSASSGPLPVARILNNNSWLSSLSLLDFMSSVGRVSRVSIMLARDSVKSRLESPQGISFVEFSYQLMQAYDFYWLWKNEGVSVQIGGSDQWGNIVSGIDLIRKLEAPSIPVVSNEKGSVSSLDPEIEVFGLTIPLVTTSTGEKFGKSAGNAIWLDKDMCSPFDFYQFFRRTPDSDVARYLAYFTFLEMDEISQVMAKHKISPDLQEPQRLLAYKVTHLVHGSLTAEHSRIKSELLYDSEQMSAVPSVHEIIDAFEDDNRLIRFKKNQIYGFSAVQVAVMTGAAQSTSAAKKLVAQGGLYLNNKKVATAGHVVGPTDTIDEAILLLRAGKSHYKIIHLQ</sequence>
<keyword evidence="2 11" id="KW-0436">Ligase</keyword>
<dbReference type="Pfam" id="PF22421">
    <property type="entry name" value="SYY_C-terminal"/>
    <property type="match status" value="1"/>
</dbReference>
<proteinExistence type="inferred from homology"/>
<dbReference type="GO" id="GO:0005829">
    <property type="term" value="C:cytosol"/>
    <property type="evidence" value="ECO:0007669"/>
    <property type="project" value="TreeGrafter"/>
</dbReference>
<dbReference type="GO" id="GO:0006437">
    <property type="term" value="P:tyrosyl-tRNA aminoacylation"/>
    <property type="evidence" value="ECO:0007669"/>
    <property type="project" value="InterPro"/>
</dbReference>
<dbReference type="Proteomes" id="UP001211907">
    <property type="component" value="Unassembled WGS sequence"/>
</dbReference>
<evidence type="ECO:0000256" key="4">
    <source>
        <dbReference type="ARBA" id="ARBA00022840"/>
    </source>
</evidence>
<dbReference type="InterPro" id="IPR024088">
    <property type="entry name" value="Tyr-tRNA-ligase_bac-type"/>
</dbReference>
<evidence type="ECO:0000256" key="8">
    <source>
        <dbReference type="ARBA" id="ARBA00033323"/>
    </source>
</evidence>
<accession>A0AAD5T7W3</accession>
<name>A0AAD5T7W3_9FUNG</name>
<keyword evidence="3 11" id="KW-0547">Nucleotide-binding</keyword>
<keyword evidence="6 11" id="KW-0648">Protein biosynthesis</keyword>
<dbReference type="PROSITE" id="PS50889">
    <property type="entry name" value="S4"/>
    <property type="match status" value="1"/>
</dbReference>
<evidence type="ECO:0000256" key="1">
    <source>
        <dbReference type="ARBA" id="ARBA00013160"/>
    </source>
</evidence>
<dbReference type="FunFam" id="1.10.240.10:FF:000001">
    <property type="entry name" value="Tyrosine--tRNA ligase"/>
    <property type="match status" value="1"/>
</dbReference>
<dbReference type="Pfam" id="PF00579">
    <property type="entry name" value="tRNA-synt_1b"/>
    <property type="match status" value="1"/>
</dbReference>
<keyword evidence="5 10" id="KW-0694">RNA-binding</keyword>
<keyword evidence="7 11" id="KW-0030">Aminoacyl-tRNA synthetase</keyword>
<dbReference type="GO" id="GO:0005524">
    <property type="term" value="F:ATP binding"/>
    <property type="evidence" value="ECO:0007669"/>
    <property type="project" value="UniProtKB-KW"/>
</dbReference>
<comment type="caution">
    <text evidence="13">The sequence shown here is derived from an EMBL/GenBank/DDBJ whole genome shotgun (WGS) entry which is preliminary data.</text>
</comment>
<dbReference type="Gene3D" id="3.10.290.10">
    <property type="entry name" value="RNA-binding S4 domain"/>
    <property type="match status" value="1"/>
</dbReference>
<feature type="domain" description="Tyrosine--tRNA ligase SYY-like C-terminal" evidence="12">
    <location>
        <begin position="405"/>
        <end position="466"/>
    </location>
</feature>
<dbReference type="AlphaFoldDB" id="A0AAD5T7W3"/>